<accession>A0AAQ3NQ54</accession>
<feature type="non-terminal residue" evidence="2">
    <location>
        <position position="1"/>
    </location>
</feature>
<reference evidence="2 3" key="1">
    <citation type="journal article" date="2023" name="Life. Sci Alliance">
        <title>Evolutionary insights into 3D genome organization and epigenetic landscape of Vigna mungo.</title>
        <authorList>
            <person name="Junaid A."/>
            <person name="Singh B."/>
            <person name="Bhatia S."/>
        </authorList>
    </citation>
    <scope>NUCLEOTIDE SEQUENCE [LARGE SCALE GENOMIC DNA]</scope>
    <source>
        <strain evidence="2">Urdbean</strain>
    </source>
</reference>
<evidence type="ECO:0000256" key="1">
    <source>
        <dbReference type="SAM" id="MobiDB-lite"/>
    </source>
</evidence>
<proteinExistence type="predicted"/>
<keyword evidence="3" id="KW-1185">Reference proteome</keyword>
<dbReference type="Proteomes" id="UP001374535">
    <property type="component" value="Chromosome 5"/>
</dbReference>
<feature type="compositionally biased region" description="Low complexity" evidence="1">
    <location>
        <begin position="21"/>
        <end position="45"/>
    </location>
</feature>
<feature type="compositionally biased region" description="Low complexity" evidence="1">
    <location>
        <begin position="52"/>
        <end position="64"/>
    </location>
</feature>
<evidence type="ECO:0000313" key="3">
    <source>
        <dbReference type="Proteomes" id="UP001374535"/>
    </source>
</evidence>
<organism evidence="2 3">
    <name type="scientific">Vigna mungo</name>
    <name type="common">Black gram</name>
    <name type="synonym">Phaseolus mungo</name>
    <dbReference type="NCBI Taxonomy" id="3915"/>
    <lineage>
        <taxon>Eukaryota</taxon>
        <taxon>Viridiplantae</taxon>
        <taxon>Streptophyta</taxon>
        <taxon>Embryophyta</taxon>
        <taxon>Tracheophyta</taxon>
        <taxon>Spermatophyta</taxon>
        <taxon>Magnoliopsida</taxon>
        <taxon>eudicotyledons</taxon>
        <taxon>Gunneridae</taxon>
        <taxon>Pentapetalae</taxon>
        <taxon>rosids</taxon>
        <taxon>fabids</taxon>
        <taxon>Fabales</taxon>
        <taxon>Fabaceae</taxon>
        <taxon>Papilionoideae</taxon>
        <taxon>50 kb inversion clade</taxon>
        <taxon>NPAAA clade</taxon>
        <taxon>indigoferoid/millettioid clade</taxon>
        <taxon>Phaseoleae</taxon>
        <taxon>Vigna</taxon>
    </lineage>
</organism>
<dbReference type="EMBL" id="CP144696">
    <property type="protein sequence ID" value="WVZ13011.1"/>
    <property type="molecule type" value="Genomic_DNA"/>
</dbReference>
<protein>
    <submittedName>
        <fullName evidence="2">Uncharacterized protein</fullName>
    </submittedName>
</protein>
<name>A0AAQ3NQ54_VIGMU</name>
<sequence>IRPCWWEKSRRWRRHRRRSLPARASGRSTSGRRSPRWRSTSTSRAGPHHDVQVVTGPVGVGPNRGPRHSRDTQIEVVFAFNPHAEGHGVLVRLHPRNGRSMLTDGAAFLSGSPRFQSSNLGIS</sequence>
<evidence type="ECO:0000313" key="2">
    <source>
        <dbReference type="EMBL" id="WVZ13011.1"/>
    </source>
</evidence>
<gene>
    <name evidence="2" type="ORF">V8G54_017541</name>
</gene>
<feature type="region of interest" description="Disordered" evidence="1">
    <location>
        <begin position="16"/>
        <end position="69"/>
    </location>
</feature>
<dbReference type="AlphaFoldDB" id="A0AAQ3NQ54"/>